<reference evidence="1" key="1">
    <citation type="submission" date="2020-07" db="EMBL/GenBank/DDBJ databases">
        <title>Nitrate ammonifying Pseudomonas campi sp. nov. isolated from German agricultural grassland.</title>
        <authorList>
            <person name="Timsy T."/>
            <person name="Ulrich A."/>
            <person name="Spanner T."/>
            <person name="Foesel B."/>
            <person name="Kolb S."/>
            <person name="Horn M.A."/>
            <person name="Behrendt U."/>
        </authorList>
    </citation>
    <scope>NUCLEOTIDE SEQUENCE</scope>
    <source>
        <strain evidence="1">S1-A32-2</strain>
    </source>
</reference>
<keyword evidence="2" id="KW-1185">Reference proteome</keyword>
<dbReference type="Proteomes" id="UP000501379">
    <property type="component" value="Chromosome"/>
</dbReference>
<dbReference type="KEGG" id="pcam:HNE05_00385"/>
<sequence length="251" mass="29686">MYAYFQMWEPFRQSLIEQHRFYIEQGKMKLLSQFENMEQEADEAGTRWLEDHAHRFDPDRHDPGGFEEDAYHVGIEYHQLLTELRDQTRLSLVAGMFHAWDKQLRGWLLKEIRHWHIGQHVTNKIWSASFEDIEEFLDGLGLAKKDSTYLKKLSVCRYVVNVYKHGDGKSLEKLKEKHPEYLRTLFPGADPTDAIWLDHTHLAVSNEQLDEFSSSIVEFWQSLPDSIYGNAGETTPRWFDTALERDIEERP</sequence>
<dbReference type="EMBL" id="CP053697">
    <property type="protein sequence ID" value="QKE65625.1"/>
    <property type="molecule type" value="Genomic_DNA"/>
</dbReference>
<dbReference type="AlphaFoldDB" id="A0A6M8G9X6"/>
<gene>
    <name evidence="1" type="ORF">HNE05_00385</name>
</gene>
<protein>
    <submittedName>
        <fullName evidence="1">Uncharacterized protein</fullName>
    </submittedName>
</protein>
<evidence type="ECO:0000313" key="1">
    <source>
        <dbReference type="EMBL" id="QKE65625.1"/>
    </source>
</evidence>
<name>A0A6M8G9X6_9GAMM</name>
<accession>A0A6M8G9X6</accession>
<evidence type="ECO:0000313" key="2">
    <source>
        <dbReference type="Proteomes" id="UP000501379"/>
    </source>
</evidence>
<organism evidence="1 2">
    <name type="scientific">Aquipseudomonas campi</name>
    <dbReference type="NCBI Taxonomy" id="2731681"/>
    <lineage>
        <taxon>Bacteria</taxon>
        <taxon>Pseudomonadati</taxon>
        <taxon>Pseudomonadota</taxon>
        <taxon>Gammaproteobacteria</taxon>
        <taxon>Pseudomonadales</taxon>
        <taxon>Pseudomonadaceae</taxon>
        <taxon>Aquipseudomonas</taxon>
    </lineage>
</organism>
<proteinExistence type="predicted"/>